<dbReference type="EMBL" id="CP035708">
    <property type="protein sequence ID" value="QEN00565.1"/>
    <property type="molecule type" value="Genomic_DNA"/>
</dbReference>
<feature type="transmembrane region" description="Helical" evidence="1">
    <location>
        <begin position="75"/>
        <end position="97"/>
    </location>
</feature>
<dbReference type="Pfam" id="PF07331">
    <property type="entry name" value="TctB"/>
    <property type="match status" value="1"/>
</dbReference>
<dbReference type="AlphaFoldDB" id="A0A5C1PY04"/>
<keyword evidence="6" id="KW-1185">Reference proteome</keyword>
<keyword evidence="1" id="KW-0472">Membrane</keyword>
<dbReference type="KEGG" id="snn:EWH46_07090"/>
<dbReference type="Proteomes" id="UP000323522">
    <property type="component" value="Chromosome"/>
</dbReference>
<gene>
    <name evidence="3" type="ORF">ABIC99_003506</name>
    <name evidence="4" type="ORF">EWH46_07090</name>
</gene>
<feature type="transmembrane region" description="Helical" evidence="1">
    <location>
        <begin position="12"/>
        <end position="29"/>
    </location>
</feature>
<dbReference type="EMBL" id="JBEPLS010000020">
    <property type="protein sequence ID" value="MET3605675.1"/>
    <property type="molecule type" value="Genomic_DNA"/>
</dbReference>
<evidence type="ECO:0000313" key="3">
    <source>
        <dbReference type="EMBL" id="MET3605675.1"/>
    </source>
</evidence>
<feature type="domain" description="DUF1468" evidence="2">
    <location>
        <begin position="10"/>
        <end position="146"/>
    </location>
</feature>
<dbReference type="RefSeq" id="WP_149503291.1">
    <property type="nucleotide sequence ID" value="NZ_CP035708.1"/>
</dbReference>
<evidence type="ECO:0000313" key="5">
    <source>
        <dbReference type="Proteomes" id="UP000323522"/>
    </source>
</evidence>
<name>A0A5C1PY04_9BURK</name>
<evidence type="ECO:0000256" key="1">
    <source>
        <dbReference type="SAM" id="Phobius"/>
    </source>
</evidence>
<proteinExistence type="predicted"/>
<organism evidence="4 5">
    <name type="scientific">Sphaerotilus sulfidivorans</name>
    <dbReference type="NCBI Taxonomy" id="639200"/>
    <lineage>
        <taxon>Bacteria</taxon>
        <taxon>Pseudomonadati</taxon>
        <taxon>Pseudomonadota</taxon>
        <taxon>Betaproteobacteria</taxon>
        <taxon>Burkholderiales</taxon>
        <taxon>Sphaerotilaceae</taxon>
        <taxon>Sphaerotilus</taxon>
    </lineage>
</organism>
<keyword evidence="1" id="KW-0812">Transmembrane</keyword>
<keyword evidence="1" id="KW-1133">Transmembrane helix</keyword>
<dbReference type="InterPro" id="IPR009936">
    <property type="entry name" value="DUF1468"/>
</dbReference>
<sequence>MQIKSQKDFWSGLMFIGVGVAFAVGSLEYSFGNSARPGPAYFPFGLGVLMAVLGAMVLFGALGKSGGDGDPVGAFAWRPLFIILGSVALFGFLLPRLGMLITLPLLVLISSTASEEFSIKGALINAAVLTVASWAVFSKGLNLTIPLLPTIFGAGA</sequence>
<dbReference type="Proteomes" id="UP001549111">
    <property type="component" value="Unassembled WGS sequence"/>
</dbReference>
<reference evidence="3 6" key="2">
    <citation type="submission" date="2024-06" db="EMBL/GenBank/DDBJ databases">
        <title>Genomic Encyclopedia of Type Strains, Phase IV (KMG-IV): sequencing the most valuable type-strain genomes for metagenomic binning, comparative biology and taxonomic classification.</title>
        <authorList>
            <person name="Goeker M."/>
        </authorList>
    </citation>
    <scope>NUCLEOTIDE SEQUENCE [LARGE SCALE GENOMIC DNA]</scope>
    <source>
        <strain evidence="3 6">D-501</strain>
    </source>
</reference>
<feature type="transmembrane region" description="Helical" evidence="1">
    <location>
        <begin position="41"/>
        <end position="63"/>
    </location>
</feature>
<protein>
    <submittedName>
        <fullName evidence="4">Tripartite tricarboxylate transporter TctB family protein</fullName>
    </submittedName>
</protein>
<reference evidence="4 5" key="1">
    <citation type="submission" date="2019-02" db="EMBL/GenBank/DDBJ databases">
        <title>Complete Genome Sequence and Methylome Analysis of Sphaerotilus natans subsp. sulfidivorans D-507.</title>
        <authorList>
            <person name="Fomenkov A."/>
            <person name="Gridneva E."/>
            <person name="Smolyakov D."/>
            <person name="Dubinina G."/>
            <person name="Vincze T."/>
            <person name="Grabovich M."/>
            <person name="Roberts R.J."/>
        </authorList>
    </citation>
    <scope>NUCLEOTIDE SEQUENCE [LARGE SCALE GENOMIC DNA]</scope>
    <source>
        <strain evidence="4 5">D-507</strain>
    </source>
</reference>
<evidence type="ECO:0000259" key="2">
    <source>
        <dbReference type="Pfam" id="PF07331"/>
    </source>
</evidence>
<accession>A0A5C1PY04</accession>
<evidence type="ECO:0000313" key="6">
    <source>
        <dbReference type="Proteomes" id="UP001549111"/>
    </source>
</evidence>
<evidence type="ECO:0000313" key="4">
    <source>
        <dbReference type="EMBL" id="QEN00565.1"/>
    </source>
</evidence>
<dbReference type="OrthoDB" id="7029611at2"/>